<sequence length="77" mass="9332">MSECKLDHTHDDVIQKFEQQKEYLPDDLKPLFTLFFEKEHTQDLLNEVFHLLKKFDLSSEEEKLERINRLSLILKNV</sequence>
<proteinExistence type="predicted"/>
<name>A0A5B8Z3J0_CYTDA</name>
<evidence type="ECO:0000313" key="1">
    <source>
        <dbReference type="EMBL" id="QED47670.1"/>
    </source>
</evidence>
<evidence type="ECO:0000313" key="2">
    <source>
        <dbReference type="Proteomes" id="UP000321555"/>
    </source>
</evidence>
<dbReference type="EMBL" id="CP042593">
    <property type="protein sequence ID" value="QED47670.1"/>
    <property type="molecule type" value="Genomic_DNA"/>
</dbReference>
<dbReference type="Proteomes" id="UP000321555">
    <property type="component" value="Chromosome"/>
</dbReference>
<keyword evidence="2" id="KW-1185">Reference proteome</keyword>
<reference evidence="2" key="1">
    <citation type="submission" date="2019-08" db="EMBL/GenBank/DDBJ databases">
        <authorList>
            <person name="Zheng X."/>
        </authorList>
    </citation>
    <scope>NUCLEOTIDE SEQUENCE [LARGE SCALE GENOMIC DNA]</scope>
    <source>
        <strain evidence="2">FJAT-25496</strain>
    </source>
</reference>
<dbReference type="OrthoDB" id="2353604at2"/>
<dbReference type="RefSeq" id="WP_057770070.1">
    <property type="nucleotide sequence ID" value="NZ_CP042593.1"/>
</dbReference>
<organism evidence="1 2">
    <name type="scientific">Cytobacillus dafuensis</name>
    <name type="common">Bacillus dafuensis</name>
    <dbReference type="NCBI Taxonomy" id="1742359"/>
    <lineage>
        <taxon>Bacteria</taxon>
        <taxon>Bacillati</taxon>
        <taxon>Bacillota</taxon>
        <taxon>Bacilli</taxon>
        <taxon>Bacillales</taxon>
        <taxon>Bacillaceae</taxon>
        <taxon>Cytobacillus</taxon>
    </lineage>
</organism>
<protein>
    <submittedName>
        <fullName evidence="1">Group-specific protein</fullName>
    </submittedName>
</protein>
<accession>A0A5B8Z3J0</accession>
<dbReference type="KEGG" id="bda:FSZ17_10610"/>
<dbReference type="AlphaFoldDB" id="A0A5B8Z3J0"/>
<gene>
    <name evidence="1" type="ORF">FSZ17_10610</name>
</gene>
<dbReference type="STRING" id="1742359.GCA_001439625_00564"/>